<dbReference type="Gene3D" id="3.20.20.70">
    <property type="entry name" value="Aldolase class I"/>
    <property type="match status" value="1"/>
</dbReference>
<sequence>MHTPLCDLVGVRHPIVQTGMGYVSGPELTAATAAAGGLGILAGATLTLAETRDAIRAVRERTDAPFGVNLRGDAPDVLERGELLVREGVRVASFALAPQERVIRRLKEGGLVVVPSVGARRHAEKVAGWGVDAVVVQGGEGGGHTGGVPTSILVPQVVDAVDVPVIAAGGFRDGRGLVAALAMGAVGVAMGTRFLLTRDSTVPDAVKAEYLRRGVDGTVVTRVLDGVPQRVLRTELVERLLRERAPGRAWRSVRNASAFHRSSGIPWSAMVREGLAMRRGHGLGWSQVLMAANTPMMLRASMVEGRVDLGTLASGQVAGVIEDLPSCAELIERIVTEAEAVLTRLTGLTGLTGNSGGSGPGGFTGSAGSAGSTGSTGFIR</sequence>
<dbReference type="Proteomes" id="UP001631957">
    <property type="component" value="Unassembled WGS sequence"/>
</dbReference>
<keyword evidence="1" id="KW-0285">Flavoprotein</keyword>
<dbReference type="RefSeq" id="WP_240656792.1">
    <property type="nucleotide sequence ID" value="NZ_JBJVNI010000027.1"/>
</dbReference>
<feature type="compositionally biased region" description="Gly residues" evidence="4">
    <location>
        <begin position="353"/>
        <end position="365"/>
    </location>
</feature>
<evidence type="ECO:0000313" key="5">
    <source>
        <dbReference type="EMBL" id="MFM9614539.1"/>
    </source>
</evidence>
<dbReference type="EMBL" id="JBJVNI010000027">
    <property type="protein sequence ID" value="MFM9614539.1"/>
    <property type="molecule type" value="Genomic_DNA"/>
</dbReference>
<accession>A0ABW9I4X8</accession>
<feature type="region of interest" description="Disordered" evidence="4">
    <location>
        <begin position="351"/>
        <end position="380"/>
    </location>
</feature>
<dbReference type="SUPFAM" id="SSF51412">
    <property type="entry name" value="Inosine monophosphate dehydrogenase (IMPDH)"/>
    <property type="match status" value="1"/>
</dbReference>
<keyword evidence="3 5" id="KW-0560">Oxidoreductase</keyword>
<dbReference type="CDD" id="cd04730">
    <property type="entry name" value="NPD_like"/>
    <property type="match status" value="1"/>
</dbReference>
<proteinExistence type="predicted"/>
<gene>
    <name evidence="5" type="ORF">ACKI18_38400</name>
</gene>
<keyword evidence="6" id="KW-1185">Reference proteome</keyword>
<comment type="caution">
    <text evidence="5">The sequence shown here is derived from an EMBL/GenBank/DDBJ whole genome shotgun (WGS) entry which is preliminary data.</text>
</comment>
<evidence type="ECO:0000256" key="3">
    <source>
        <dbReference type="ARBA" id="ARBA00023002"/>
    </source>
</evidence>
<organism evidence="5 6">
    <name type="scientific">Streptomyces niveiscabiei</name>
    <dbReference type="NCBI Taxonomy" id="164115"/>
    <lineage>
        <taxon>Bacteria</taxon>
        <taxon>Bacillati</taxon>
        <taxon>Actinomycetota</taxon>
        <taxon>Actinomycetes</taxon>
        <taxon>Kitasatosporales</taxon>
        <taxon>Streptomycetaceae</taxon>
        <taxon>Streptomyces</taxon>
    </lineage>
</organism>
<dbReference type="Pfam" id="PF03060">
    <property type="entry name" value="NMO"/>
    <property type="match status" value="1"/>
</dbReference>
<evidence type="ECO:0000256" key="1">
    <source>
        <dbReference type="ARBA" id="ARBA00022630"/>
    </source>
</evidence>
<dbReference type="PANTHER" id="PTHR32332">
    <property type="entry name" value="2-NITROPROPANE DIOXYGENASE"/>
    <property type="match status" value="1"/>
</dbReference>
<evidence type="ECO:0000256" key="2">
    <source>
        <dbReference type="ARBA" id="ARBA00022643"/>
    </source>
</evidence>
<name>A0ABW9I4X8_9ACTN</name>
<protein>
    <submittedName>
        <fullName evidence="5">NAD(P)H-dependent flavin oxidoreductase</fullName>
        <ecNumber evidence="5">1.13.12.-</ecNumber>
    </submittedName>
</protein>
<feature type="compositionally biased region" description="Low complexity" evidence="4">
    <location>
        <begin position="366"/>
        <end position="380"/>
    </location>
</feature>
<dbReference type="InterPro" id="IPR013785">
    <property type="entry name" value="Aldolase_TIM"/>
</dbReference>
<evidence type="ECO:0000313" key="6">
    <source>
        <dbReference type="Proteomes" id="UP001631957"/>
    </source>
</evidence>
<dbReference type="InterPro" id="IPR004136">
    <property type="entry name" value="NMO"/>
</dbReference>
<dbReference type="EC" id="1.13.12.-" evidence="5"/>
<evidence type="ECO:0000256" key="4">
    <source>
        <dbReference type="SAM" id="MobiDB-lite"/>
    </source>
</evidence>
<reference evidence="5 6" key="1">
    <citation type="submission" date="2024-12" db="EMBL/GenBank/DDBJ databases">
        <title>Forecasting of Potato common scab and diversities of Pathogenic streptomyces spp. in china.</title>
        <authorList>
            <person name="Handique U."/>
            <person name="Wu J."/>
        </authorList>
    </citation>
    <scope>NUCLEOTIDE SEQUENCE [LARGE SCALE GENOMIC DNA]</scope>
    <source>
        <strain evidence="5 6">ZRIMU1530</strain>
    </source>
</reference>
<keyword evidence="2" id="KW-0288">FMN</keyword>
<dbReference type="PANTHER" id="PTHR32332:SF20">
    <property type="entry name" value="2-NITROPROPANE DIOXYGENASE-LIKE PROTEIN"/>
    <property type="match status" value="1"/>
</dbReference>
<dbReference type="GO" id="GO:0016491">
    <property type="term" value="F:oxidoreductase activity"/>
    <property type="evidence" value="ECO:0007669"/>
    <property type="project" value="UniProtKB-KW"/>
</dbReference>